<feature type="region of interest" description="Disordered" evidence="4">
    <location>
        <begin position="261"/>
        <end position="401"/>
    </location>
</feature>
<dbReference type="Proteomes" id="UP000054342">
    <property type="component" value="Unassembled WGS sequence"/>
</dbReference>
<dbReference type="EMBL" id="KN847320">
    <property type="protein sequence ID" value="KIW54330.1"/>
    <property type="molecule type" value="Genomic_DNA"/>
</dbReference>
<accession>A0A0D2EI55</accession>
<feature type="compositionally biased region" description="Polar residues" evidence="4">
    <location>
        <begin position="673"/>
        <end position="695"/>
    </location>
</feature>
<evidence type="ECO:0000256" key="4">
    <source>
        <dbReference type="SAM" id="MobiDB-lite"/>
    </source>
</evidence>
<dbReference type="SMART" id="SM00298">
    <property type="entry name" value="CHROMO"/>
    <property type="match status" value="1"/>
</dbReference>
<dbReference type="InterPro" id="IPR051219">
    <property type="entry name" value="Heterochromatin_chromo-domain"/>
</dbReference>
<dbReference type="CDD" id="cd18966">
    <property type="entry name" value="chromodomain"/>
    <property type="match status" value="1"/>
</dbReference>
<feature type="domain" description="Chromo" evidence="5">
    <location>
        <begin position="17"/>
        <end position="75"/>
    </location>
</feature>
<dbReference type="PROSITE" id="PS50013">
    <property type="entry name" value="CHROMO_2"/>
    <property type="match status" value="1"/>
</dbReference>
<dbReference type="GO" id="GO:0006338">
    <property type="term" value="P:chromatin remodeling"/>
    <property type="evidence" value="ECO:0007669"/>
    <property type="project" value="UniProtKB-ARBA"/>
</dbReference>
<keyword evidence="7" id="KW-1185">Reference proteome</keyword>
<feature type="region of interest" description="Disordered" evidence="4">
    <location>
        <begin position="418"/>
        <end position="500"/>
    </location>
</feature>
<feature type="compositionally biased region" description="Polar residues" evidence="4">
    <location>
        <begin position="178"/>
        <end position="190"/>
    </location>
</feature>
<dbReference type="Pfam" id="PF00385">
    <property type="entry name" value="Chromo"/>
    <property type="match status" value="1"/>
</dbReference>
<dbReference type="PANTHER" id="PTHR22812">
    <property type="entry name" value="CHROMOBOX PROTEIN"/>
    <property type="match status" value="1"/>
</dbReference>
<feature type="region of interest" description="Disordered" evidence="4">
    <location>
        <begin position="750"/>
        <end position="769"/>
    </location>
</feature>
<feature type="compositionally biased region" description="Polar residues" evidence="4">
    <location>
        <begin position="290"/>
        <end position="300"/>
    </location>
</feature>
<proteinExistence type="predicted"/>
<feature type="compositionally biased region" description="Basic and acidic residues" evidence="4">
    <location>
        <begin position="86"/>
        <end position="96"/>
    </location>
</feature>
<protein>
    <recommendedName>
        <fullName evidence="5">Chromo domain-containing protein</fullName>
    </recommendedName>
</protein>
<dbReference type="InterPro" id="IPR000953">
    <property type="entry name" value="Chromo/chromo_shadow_dom"/>
</dbReference>
<feature type="compositionally biased region" description="Polar residues" evidence="4">
    <location>
        <begin position="430"/>
        <end position="462"/>
    </location>
</feature>
<dbReference type="HOGENOM" id="CLU_009138_0_0_1"/>
<dbReference type="GeneID" id="25328602"/>
<dbReference type="InterPro" id="IPR016197">
    <property type="entry name" value="Chromo-like_dom_sf"/>
</dbReference>
<feature type="compositionally biased region" description="Basic and acidic residues" evidence="4">
    <location>
        <begin position="166"/>
        <end position="177"/>
    </location>
</feature>
<dbReference type="InterPro" id="IPR023780">
    <property type="entry name" value="Chromo_domain"/>
</dbReference>
<organism evidence="6 7">
    <name type="scientific">Exophiala xenobiotica</name>
    <dbReference type="NCBI Taxonomy" id="348802"/>
    <lineage>
        <taxon>Eukaryota</taxon>
        <taxon>Fungi</taxon>
        <taxon>Dikarya</taxon>
        <taxon>Ascomycota</taxon>
        <taxon>Pezizomycotina</taxon>
        <taxon>Eurotiomycetes</taxon>
        <taxon>Chaetothyriomycetidae</taxon>
        <taxon>Chaetothyriales</taxon>
        <taxon>Herpotrichiellaceae</taxon>
        <taxon>Exophiala</taxon>
    </lineage>
</organism>
<dbReference type="GO" id="GO:0005634">
    <property type="term" value="C:nucleus"/>
    <property type="evidence" value="ECO:0007669"/>
    <property type="project" value="UniProtKB-SubCell"/>
</dbReference>
<dbReference type="AlphaFoldDB" id="A0A0D2EI55"/>
<keyword evidence="3" id="KW-0539">Nucleus</keyword>
<evidence type="ECO:0000256" key="2">
    <source>
        <dbReference type="ARBA" id="ARBA00011353"/>
    </source>
</evidence>
<evidence type="ECO:0000256" key="1">
    <source>
        <dbReference type="ARBA" id="ARBA00004123"/>
    </source>
</evidence>
<evidence type="ECO:0000256" key="3">
    <source>
        <dbReference type="ARBA" id="ARBA00023242"/>
    </source>
</evidence>
<name>A0A0D2EI55_9EURO</name>
<dbReference type="STRING" id="348802.A0A0D2EI55"/>
<comment type="subunit">
    <text evidence="2">Component of the NuA4 histone acetyltransferase complex.</text>
</comment>
<dbReference type="RefSeq" id="XP_013314914.1">
    <property type="nucleotide sequence ID" value="XM_013459460.1"/>
</dbReference>
<dbReference type="Gene3D" id="2.40.50.40">
    <property type="match status" value="1"/>
</dbReference>
<feature type="region of interest" description="Disordered" evidence="4">
    <location>
        <begin position="86"/>
        <end position="208"/>
    </location>
</feature>
<gene>
    <name evidence="6" type="ORF">PV05_06694</name>
</gene>
<feature type="region of interest" description="Disordered" evidence="4">
    <location>
        <begin position="667"/>
        <end position="695"/>
    </location>
</feature>
<evidence type="ECO:0000313" key="6">
    <source>
        <dbReference type="EMBL" id="KIW54330.1"/>
    </source>
</evidence>
<feature type="compositionally biased region" description="Basic and acidic residues" evidence="4">
    <location>
        <begin position="465"/>
        <end position="485"/>
    </location>
</feature>
<dbReference type="OrthoDB" id="4120937at2759"/>
<feature type="compositionally biased region" description="Low complexity" evidence="4">
    <location>
        <begin position="101"/>
        <end position="126"/>
    </location>
</feature>
<sequence length="1105" mass="122855">MSEDGDSSFSGDDEPEYEVERILAQRTKHGKTYYLVKWAGYPDEECSWEPREHFMDHATLVEWQSQYAEGDYLSETEIAALEVKMKQWSDRQRAQDEDILPESPELSLPSDSGSPESLPESPSYSPRTPEIQSSRAPPPPPKAQSTSEKRRNSPVGSGEPPAKHPKVQEPTRSDVQNKTHMSNASNSLSRIPSFGPKKGVATKLPIQSTSTLTHAAKSLQDRTGERYKNLRHMNNAMKFARRERTPDIRKLDLRAPGDFAVPKSIQEVQEQDASSRHREESPLFVPETIPASTPEVSTETHFLAARSASPADVPQAGEQSKALPPTSESSPKSPPRGRQKGSAHSGQGISRPSSPVRQPVRRGLVHSTQASRPRSRTREPPKERHVIATRPQAANSSLAAIARRDDLTSSGKLAELSEGNIGASRVPIPSSASSRQSPTRESLKETSVTSRSVTQPSNSNLASIVRRDTSSSLRRFSEVTDSDFRPRHHPNPPPPGQLGQLLTAKNGRSWYWGEIVVLLRYGEHQVGHVKILGLPGWLIARLISTKQGSPELTIHFEERNVMDKIQFPAFASQLAGEIGLGTIQPYQDTASAAASLAAHLESNDIAAVWEFPQPTTPGFVMILYSSYAPSWRHFGIKRNPESEERLHLVARNMRLGQRVSQYEASSPHIGLESSFSGPRQGTLTPGASESATLTSRQTTLISGAPEAEKSVSLQQILPPIATDAAPLAAGQMGLFVDSPSETPKVITKSPFASIQSPRSPNASRLISSPLSPRDVDDEGFLQEGAPAALTFSASFKDMMNFGDRERKRPVFYIAFGQSHPLEAAAVQNWLLMHNVSKRAIWSDEEKDAWSEWRSEIGLKQGILLFRRGASRYYDMKSLALCLYQGIICFDVSFPEDEGWTGHAITRVFTRGTGLFITENTLIDYPDEVLRAIKWFQQQSRGKAKTYKLGLVPDVSEWLHKRVLECDEAVRDKYIGILEIVSQLESQGWIDWNSATKGDRARWLVDDGPGEDYLFILPVPSDLPGYEGLTSASRMEPSRVEARDKILVQYFVGWAALHVETYKNFYLLDEEQTCDTIKHSCHVYFRKPAKFVEMIERLERHAAKKG</sequence>
<feature type="compositionally biased region" description="Basic and acidic residues" evidence="4">
    <location>
        <begin position="376"/>
        <end position="386"/>
    </location>
</feature>
<dbReference type="SUPFAM" id="SSF54160">
    <property type="entry name" value="Chromo domain-like"/>
    <property type="match status" value="1"/>
</dbReference>
<comment type="subcellular location">
    <subcellularLocation>
        <location evidence="1">Nucleus</location>
    </subcellularLocation>
</comment>
<evidence type="ECO:0000313" key="7">
    <source>
        <dbReference type="Proteomes" id="UP000054342"/>
    </source>
</evidence>
<reference evidence="6 7" key="1">
    <citation type="submission" date="2015-01" db="EMBL/GenBank/DDBJ databases">
        <title>The Genome Sequence of Exophiala xenobiotica CBS118157.</title>
        <authorList>
            <consortium name="The Broad Institute Genomics Platform"/>
            <person name="Cuomo C."/>
            <person name="de Hoog S."/>
            <person name="Gorbushina A."/>
            <person name="Stielow B."/>
            <person name="Teixiera M."/>
            <person name="Abouelleil A."/>
            <person name="Chapman S.B."/>
            <person name="Priest M."/>
            <person name="Young S.K."/>
            <person name="Wortman J."/>
            <person name="Nusbaum C."/>
            <person name="Birren B."/>
        </authorList>
    </citation>
    <scope>NUCLEOTIDE SEQUENCE [LARGE SCALE GENOMIC DNA]</scope>
    <source>
        <strain evidence="6 7">CBS 118157</strain>
    </source>
</reference>
<evidence type="ECO:0000259" key="5">
    <source>
        <dbReference type="PROSITE" id="PS50013"/>
    </source>
</evidence>